<feature type="non-terminal residue" evidence="4">
    <location>
        <position position="183"/>
    </location>
</feature>
<dbReference type="RefSeq" id="XP_024893234.1">
    <property type="nucleotide sequence ID" value="XM_025037466.1"/>
</dbReference>
<dbReference type="InterPro" id="IPR006578">
    <property type="entry name" value="MADF-dom"/>
</dbReference>
<dbReference type="AlphaFoldDB" id="A0A6J1RE53"/>
<dbReference type="GeneID" id="112468340"/>
<evidence type="ECO:0000313" key="4">
    <source>
        <dbReference type="RefSeq" id="XP_024893234.1"/>
    </source>
</evidence>
<name>A0A6J1RE53_9HYME</name>
<feature type="compositionally biased region" description="Basic and acidic residues" evidence="1">
    <location>
        <begin position="66"/>
        <end position="81"/>
    </location>
</feature>
<dbReference type="PROSITE" id="PS51029">
    <property type="entry name" value="MADF"/>
    <property type="match status" value="1"/>
</dbReference>
<dbReference type="GO" id="GO:0006357">
    <property type="term" value="P:regulation of transcription by RNA polymerase II"/>
    <property type="evidence" value="ECO:0007669"/>
    <property type="project" value="TreeGrafter"/>
</dbReference>
<proteinExistence type="predicted"/>
<feature type="region of interest" description="Disordered" evidence="1">
    <location>
        <begin position="66"/>
        <end position="89"/>
    </location>
</feature>
<evidence type="ECO:0000313" key="3">
    <source>
        <dbReference type="Proteomes" id="UP000504618"/>
    </source>
</evidence>
<organism evidence="3 4">
    <name type="scientific">Temnothorax curvispinosus</name>
    <dbReference type="NCBI Taxonomy" id="300111"/>
    <lineage>
        <taxon>Eukaryota</taxon>
        <taxon>Metazoa</taxon>
        <taxon>Ecdysozoa</taxon>
        <taxon>Arthropoda</taxon>
        <taxon>Hexapoda</taxon>
        <taxon>Insecta</taxon>
        <taxon>Pterygota</taxon>
        <taxon>Neoptera</taxon>
        <taxon>Endopterygota</taxon>
        <taxon>Hymenoptera</taxon>
        <taxon>Apocrita</taxon>
        <taxon>Aculeata</taxon>
        <taxon>Formicoidea</taxon>
        <taxon>Formicidae</taxon>
        <taxon>Myrmicinae</taxon>
        <taxon>Temnothorax</taxon>
    </lineage>
</organism>
<feature type="domain" description="MADF" evidence="2">
    <location>
        <begin position="14"/>
        <end position="107"/>
    </location>
</feature>
<dbReference type="InterPro" id="IPR039353">
    <property type="entry name" value="TF_Adf1"/>
</dbReference>
<dbReference type="GO" id="GO:0005667">
    <property type="term" value="C:transcription regulator complex"/>
    <property type="evidence" value="ECO:0007669"/>
    <property type="project" value="TreeGrafter"/>
</dbReference>
<evidence type="ECO:0000256" key="1">
    <source>
        <dbReference type="SAM" id="MobiDB-lite"/>
    </source>
</evidence>
<dbReference type="SMART" id="SM00595">
    <property type="entry name" value="MADF"/>
    <property type="match status" value="1"/>
</dbReference>
<evidence type="ECO:0000259" key="2">
    <source>
        <dbReference type="PROSITE" id="PS51029"/>
    </source>
</evidence>
<gene>
    <name evidence="4" type="primary">LOC112468340</name>
</gene>
<dbReference type="OrthoDB" id="7545350at2759"/>
<protein>
    <submittedName>
        <fullName evidence="4">Uncharacterized protein LOC112468340</fullName>
    </submittedName>
</protein>
<dbReference type="Proteomes" id="UP000504618">
    <property type="component" value="Unplaced"/>
</dbReference>
<dbReference type="PANTHER" id="PTHR12243">
    <property type="entry name" value="MADF DOMAIN TRANSCRIPTION FACTOR"/>
    <property type="match status" value="1"/>
</dbReference>
<dbReference type="GO" id="GO:0005634">
    <property type="term" value="C:nucleus"/>
    <property type="evidence" value="ECO:0007669"/>
    <property type="project" value="TreeGrafter"/>
</dbReference>
<dbReference type="Pfam" id="PF10545">
    <property type="entry name" value="MADF_DNA_bdg"/>
    <property type="match status" value="1"/>
</dbReference>
<dbReference type="PANTHER" id="PTHR12243:SF67">
    <property type="entry name" value="COREPRESSOR OF PANGOLIN, ISOFORM A-RELATED"/>
    <property type="match status" value="1"/>
</dbReference>
<keyword evidence="3" id="KW-1185">Reference proteome</keyword>
<accession>A0A6J1RE53</accession>
<sequence>MVDNSSESTDIDELLIEEVSKHEVLYNYSILVQQRNRTVTTETWTKVSKALEGRLDPKQAAKKWKTLRDSYSREQAKEKLPSRAARPTSKRKWKHFDRMDFLRDTIYRKKTSDNLLSDENENIPPIPKRRQNGTAFFVFNRPCRRVAQRQPLHSIKLQMQLLQLAQFLMCNCQRYHFQTTNRM</sequence>
<reference evidence="4" key="1">
    <citation type="submission" date="2025-08" db="UniProtKB">
        <authorList>
            <consortium name="RefSeq"/>
        </authorList>
    </citation>
    <scope>IDENTIFICATION</scope>
    <source>
        <tissue evidence="4">Whole body</tissue>
    </source>
</reference>